<dbReference type="Proteomes" id="UP001187343">
    <property type="component" value="Unassembled WGS sequence"/>
</dbReference>
<accession>A0AA88PXE4</accession>
<organism evidence="2 3">
    <name type="scientific">Cirrhinus molitorella</name>
    <name type="common">mud carp</name>
    <dbReference type="NCBI Taxonomy" id="172907"/>
    <lineage>
        <taxon>Eukaryota</taxon>
        <taxon>Metazoa</taxon>
        <taxon>Chordata</taxon>
        <taxon>Craniata</taxon>
        <taxon>Vertebrata</taxon>
        <taxon>Euteleostomi</taxon>
        <taxon>Actinopterygii</taxon>
        <taxon>Neopterygii</taxon>
        <taxon>Teleostei</taxon>
        <taxon>Ostariophysi</taxon>
        <taxon>Cypriniformes</taxon>
        <taxon>Cyprinidae</taxon>
        <taxon>Labeoninae</taxon>
        <taxon>Labeonini</taxon>
        <taxon>Cirrhinus</taxon>
    </lineage>
</organism>
<feature type="compositionally biased region" description="Polar residues" evidence="1">
    <location>
        <begin position="466"/>
        <end position="478"/>
    </location>
</feature>
<name>A0AA88PXE4_9TELE</name>
<sequence>MSRASHRESRINSVTRDLTVTYRKLYQLPNLSRTVSLSFSRRDLVECAQLLGWHSLPAIAVSQRARSLPHLREALSDPCPECSLMPLEVRKQRLAKFEVEGEDFSVTTRIRTASKRSASKTEGPPKKKRTPTAALSHQVVELANAVQGIQALLARSLPSVTQSTNEEVSASVVNPLLPRVAPMAEGPREDLDTLSWAATESLVMDEQDCYLPLEETSAHSQSQHSYSDEGSSLQGAGSSVAFSLQDTIKMALTKLNLDPPPPVLGPSNLLRRPDRVARTLTAMADSQEKGLGNMPSVEPCFSSLIVSPDEALKQELRCPNPECRRTDDLLVRVYNTVSGLTRIRNSMAHFLLALHSTMSSTTQDNASSELLETSLQALGSMAFSSGKALGLITQARRQVWLAQSRLPEVCRNNLRQLPLVPGQIFGPAAQEALEHRVRAAESHSQHFGRSVGSPALVTHRLPAHHSTLQQHRQGQSYRPPQRDSCLELSSSTRLAPPHRHPPPSIHSRRVIVFSSVTDPQ</sequence>
<protein>
    <submittedName>
        <fullName evidence="2">Uncharacterized protein</fullName>
    </submittedName>
</protein>
<dbReference type="EMBL" id="JAUYZG010000011">
    <property type="protein sequence ID" value="KAK2894856.1"/>
    <property type="molecule type" value="Genomic_DNA"/>
</dbReference>
<dbReference type="Gene3D" id="1.10.287.3160">
    <property type="match status" value="1"/>
</dbReference>
<feature type="compositionally biased region" description="Basic residues" evidence="1">
    <location>
        <begin position="496"/>
        <end position="507"/>
    </location>
</feature>
<feature type="region of interest" description="Disordered" evidence="1">
    <location>
        <begin position="466"/>
        <end position="507"/>
    </location>
</feature>
<evidence type="ECO:0000313" key="3">
    <source>
        <dbReference type="Proteomes" id="UP001187343"/>
    </source>
</evidence>
<evidence type="ECO:0000256" key="1">
    <source>
        <dbReference type="SAM" id="MobiDB-lite"/>
    </source>
</evidence>
<evidence type="ECO:0000313" key="2">
    <source>
        <dbReference type="EMBL" id="KAK2894856.1"/>
    </source>
</evidence>
<feature type="region of interest" description="Disordered" evidence="1">
    <location>
        <begin position="108"/>
        <end position="133"/>
    </location>
</feature>
<keyword evidence="3" id="KW-1185">Reference proteome</keyword>
<proteinExistence type="predicted"/>
<dbReference type="AlphaFoldDB" id="A0AA88PXE4"/>
<comment type="caution">
    <text evidence="2">The sequence shown here is derived from an EMBL/GenBank/DDBJ whole genome shotgun (WGS) entry which is preliminary data.</text>
</comment>
<reference evidence="2" key="1">
    <citation type="submission" date="2023-08" db="EMBL/GenBank/DDBJ databases">
        <title>Chromosome-level Genome Assembly of mud carp (Cirrhinus molitorella).</title>
        <authorList>
            <person name="Liu H."/>
        </authorList>
    </citation>
    <scope>NUCLEOTIDE SEQUENCE</scope>
    <source>
        <strain evidence="2">Prfri</strain>
        <tissue evidence="2">Muscle</tissue>
    </source>
</reference>
<gene>
    <name evidence="2" type="ORF">Q8A67_012085</name>
</gene>